<dbReference type="Pfam" id="PF17963">
    <property type="entry name" value="Big_9"/>
    <property type="match status" value="3"/>
</dbReference>
<gene>
    <name evidence="2" type="ORF">NMK71_11595</name>
</gene>
<dbReference type="Gene3D" id="2.60.40.3080">
    <property type="match status" value="2"/>
</dbReference>
<dbReference type="Pfam" id="PF01345">
    <property type="entry name" value="DUF11"/>
    <property type="match status" value="4"/>
</dbReference>
<evidence type="ECO:0000313" key="2">
    <source>
        <dbReference type="EMBL" id="MDG4947056.1"/>
    </source>
</evidence>
<evidence type="ECO:0000313" key="3">
    <source>
        <dbReference type="Proteomes" id="UP001152599"/>
    </source>
</evidence>
<feature type="domain" description="DUF11" evidence="1">
    <location>
        <begin position="423"/>
        <end position="536"/>
    </location>
</feature>
<dbReference type="PANTHER" id="PTHR34819">
    <property type="entry name" value="LARGE CYSTEINE-RICH PERIPLASMIC PROTEIN OMCB"/>
    <property type="match status" value="1"/>
</dbReference>
<dbReference type="NCBIfam" id="NF012211">
    <property type="entry name" value="tand_rpt_95"/>
    <property type="match status" value="3"/>
</dbReference>
<feature type="domain" description="DUF11" evidence="1">
    <location>
        <begin position="178"/>
        <end position="295"/>
    </location>
</feature>
<protein>
    <submittedName>
        <fullName evidence="2">Tandem-95 repeat protein</fullName>
    </submittedName>
</protein>
<feature type="non-terminal residue" evidence="2">
    <location>
        <position position="1605"/>
    </location>
</feature>
<sequence>MNKSIPNKKNQTMVKYLQIRGQSYPINILWFLILFLFIGINSTYAQSLTEVDLQLTKTVKDNTTEVGGTNEYEIKVKNLNKNVDATGVKVLDLLPEGVISPDVRDISNGTTYNSTSGIWDIGTIEKDKEVKLKIRVTVGPGTAAKTIVNTASIYEVDQYDPETSNNRASATFQVKGADIAVVKTVDNISPSPGDPVVYTIVVTNNGPDKAKVVIKDLLPQGLTYQSSTKTQGDNYNQGSGIWNVKDINSGSSATLTISATVNQGTLGQTISNTASVYSSDKPDSIIENNSSTVDIYVLEADLGIAKAVDNSTPEEGDTVTYTITYTNNSAYDAPFVKITDFLPDEVTYVSDTSPGGGYNPLTGTLHLGTLAANSSGSFDIVVTVNSNTGGMRVDNIAEIFSPAKDTKTSNNQDTASFQVSGADLEVTKTVDKKNPSEGDEITYTVTLTNHGPDTATDVIVDDIIPNNLDDLIFTLSQGTYDHITEKWEVGSLTVGQTETMTVRGTLIRSGTFINTAIASANENDGNQDNNRAQVTVNSYHTFSQGAAIIDMGISPQTYNNGLKPYGLVYELSNVHDIPVYWSIKPDKTWGDGTSAITTQNVVDEPDFTVNGKEYKGGPFIIAAEYLDAMVAHPDGSSPDFTVRQLIEYWMGKHPGLTVDFDRNEFVAPLHDIISRFPRAVLDTDNGKLIRDAFYTRARLYEAQFSGGAKPSFRIASPSELTNCDDMFALPHADPHDWDPVTEQVHLKDWIKGGGYLWMACHAVSSMEGMVDIPDNLDPDGQDMRLLSKNGMVLWKDHGNEATPPFDYSLEAGLFNDNVASDPFMQFIGKVDGALSGGSEEIYIVNPEGYRPTTVFPVRDLDHPETQPGAEFYPGPAASVVYGRAFSNPRYGMVMYEASHSIAKGTEAENVAAARIYGNMLLQGGIERNPKISEGDNRAPNTVCMGESFTMDMEVSGVGAPFTYEWTSSCGGTFSGPTTGTVDNNGLISTTFTAPEVSEFTTCIIRLKVTDSCGRESFFAEPVRIVPAPSVQSLAVCLGETFDLAEAHTRASEEIPPIISLEWYTTSTREEGTKVDDPTQVGPGTYYAFYVGACETPPASEPVIITERYCLIAENDINQTPQATPVSGNVLTNDYDPEGKTISITEMTTSDASGNRIVISNDLANPTDVYGERIDNPGVLVLAGTMAYNESTGKYDYVPTPSFIGKVNIEYAIEDEDGSTDNADLLINVIPNIKVGNNPPIANNDTNTVQQGGTVTSNILSNDSDPDGDSLTVFQATGRDISGNSVTLTGTPQDVYDENGVLAGQASINSNGEVIFTANNDFVGKVPIDYSVEDANGGTDSATLTITVKENDGDVNATYANDDANTGPKNQNMTGNVLDNDTDPEGQTQVVGRVDTTGDGIPDTDVSTGTSITLPSGGILVINPDGSYDYTPAPGFVGTESVVYEVNDQNGATDLATLYLTTLNRNSVIATNDINQTPQDVAVNGSLFTNDINPDGDLTGATVSEVKVDTTGDGIADTVISVGTTTAITFGGNSIGSILIDSDGTYTFTPASGFVGDVPLITYEITDIDGDMDTADLTITVVPAMVLDNNPPIANNDTNTVQQGGT</sequence>
<dbReference type="Gene3D" id="2.60.40.2810">
    <property type="match status" value="1"/>
</dbReference>
<comment type="caution">
    <text evidence="2">The sequence shown here is derived from an EMBL/GenBank/DDBJ whole genome shotgun (WGS) entry which is preliminary data.</text>
</comment>
<dbReference type="Proteomes" id="UP001152599">
    <property type="component" value="Unassembled WGS sequence"/>
</dbReference>
<keyword evidence="3" id="KW-1185">Reference proteome</keyword>
<dbReference type="Gene3D" id="2.60.40.1170">
    <property type="entry name" value="Mu homology domain, subdomain B"/>
    <property type="match status" value="1"/>
</dbReference>
<proteinExistence type="predicted"/>
<dbReference type="InterPro" id="IPR047589">
    <property type="entry name" value="DUF11_rpt"/>
</dbReference>
<reference evidence="2" key="1">
    <citation type="submission" date="2022-07" db="EMBL/GenBank/DDBJ databases">
        <title>Description and genome-wide analysis of Profundicola chukchiensis gen. nov., sp. nov., marine bacteria isolated from bottom sediments of the Chukchi Sea.</title>
        <authorList>
            <person name="Romanenko L."/>
            <person name="Otstavnykh N."/>
            <person name="Kurilenko V."/>
            <person name="Eremeev V."/>
            <person name="Velansky P."/>
            <person name="Mikhailov V."/>
            <person name="Isaeva M."/>
        </authorList>
    </citation>
    <scope>NUCLEOTIDE SEQUENCE</scope>
    <source>
        <strain evidence="2">KMM 9713</strain>
    </source>
</reference>
<organism evidence="2 3">
    <name type="scientific">Profundicola chukchiensis</name>
    <dbReference type="NCBI Taxonomy" id="2961959"/>
    <lineage>
        <taxon>Bacteria</taxon>
        <taxon>Pseudomonadati</taxon>
        <taxon>Bacteroidota</taxon>
        <taxon>Flavobacteriia</taxon>
        <taxon>Flavobacteriales</taxon>
        <taxon>Weeksellaceae</taxon>
        <taxon>Profundicola</taxon>
    </lineage>
</organism>
<dbReference type="InterPro" id="IPR013783">
    <property type="entry name" value="Ig-like_fold"/>
</dbReference>
<dbReference type="Gene3D" id="2.60.40.10">
    <property type="entry name" value="Immunoglobulins"/>
    <property type="match status" value="1"/>
</dbReference>
<dbReference type="InterPro" id="IPR001434">
    <property type="entry name" value="OmcB-like_DUF11"/>
</dbReference>
<dbReference type="PANTHER" id="PTHR34819:SF3">
    <property type="entry name" value="CELL SURFACE PROTEIN"/>
    <property type="match status" value="1"/>
</dbReference>
<dbReference type="EMBL" id="JANCMU010000010">
    <property type="protein sequence ID" value="MDG4947056.1"/>
    <property type="molecule type" value="Genomic_DNA"/>
</dbReference>
<accession>A0A9X4RVT3</accession>
<evidence type="ECO:0000259" key="1">
    <source>
        <dbReference type="Pfam" id="PF01345"/>
    </source>
</evidence>
<feature type="domain" description="DUF11" evidence="1">
    <location>
        <begin position="52"/>
        <end position="171"/>
    </location>
</feature>
<dbReference type="NCBIfam" id="TIGR01451">
    <property type="entry name" value="B_ant_repeat"/>
    <property type="match status" value="4"/>
</dbReference>
<dbReference type="InterPro" id="IPR051172">
    <property type="entry name" value="Chlamydia_OmcB"/>
</dbReference>
<feature type="domain" description="DUF11" evidence="1">
    <location>
        <begin position="301"/>
        <end position="416"/>
    </location>
</feature>
<name>A0A9X4RVT3_9FLAO</name>